<dbReference type="CDD" id="cd04186">
    <property type="entry name" value="GT_2_like_c"/>
    <property type="match status" value="1"/>
</dbReference>
<dbReference type="EMBL" id="LLKB01000006">
    <property type="protein sequence ID" value="KQC84397.1"/>
    <property type="molecule type" value="Genomic_DNA"/>
</dbReference>
<dbReference type="InterPro" id="IPR029044">
    <property type="entry name" value="Nucleotide-diphossugar_trans"/>
</dbReference>
<evidence type="ECO:0000313" key="2">
    <source>
        <dbReference type="EMBL" id="KQC84397.1"/>
    </source>
</evidence>
<proteinExistence type="predicted"/>
<gene>
    <name evidence="2" type="ORF">APZ18_13935</name>
</gene>
<feature type="domain" description="Glycosyltransferase 2-like" evidence="1">
    <location>
        <begin position="340"/>
        <end position="517"/>
    </location>
</feature>
<comment type="caution">
    <text evidence="2">The sequence shown here is derived from an EMBL/GenBank/DDBJ whole genome shotgun (WGS) entry which is preliminary data.</text>
</comment>
<protein>
    <recommendedName>
        <fullName evidence="1">Glycosyltransferase 2-like domain-containing protein</fullName>
    </recommendedName>
</protein>
<evidence type="ECO:0000313" key="3">
    <source>
        <dbReference type="Proteomes" id="UP000050833"/>
    </source>
</evidence>
<dbReference type="Pfam" id="PF00535">
    <property type="entry name" value="Glycos_transf_2"/>
    <property type="match status" value="1"/>
</dbReference>
<reference evidence="2 3" key="1">
    <citation type="submission" date="2015-10" db="EMBL/GenBank/DDBJ databases">
        <title>Butyribacter intestini gen. nov., sp. nov., a butyric acid-producing bacterium of the family Lachnospiraceae isolated from the human faeces.</title>
        <authorList>
            <person name="Zou Y."/>
            <person name="Xue W."/>
            <person name="Luo G."/>
            <person name="Lv M."/>
        </authorList>
    </citation>
    <scope>NUCLEOTIDE SEQUENCE [LARGE SCALE GENOMIC DNA]</scope>
    <source>
        <strain evidence="2 3">TF01-11</strain>
    </source>
</reference>
<dbReference type="PANTHER" id="PTHR43179">
    <property type="entry name" value="RHAMNOSYLTRANSFERASE WBBL"/>
    <property type="match status" value="1"/>
</dbReference>
<evidence type="ECO:0000259" key="1">
    <source>
        <dbReference type="Pfam" id="PF00535"/>
    </source>
</evidence>
<accession>A0AAW3JNV7</accession>
<sequence length="609" mass="71567">MGDIKSKIKYMICSNDFANSLLKIYFGVKKDGISHLGNVIGEERYNKYYRKPWVVNKKEVIRQKKEFANSNANILIGISCEEKTNANILSSLISLSRQSVDKVLSVVCIGTDIKDRERLKSVFSKESEMCLYFMEDGKDVVSFVEKNKFDYYGEIQAGDLLHPYMTYFLLKEISQNNRKFLYYFDEWYFEDDVRKARKHNYKSDFSRISLYSKNYIDDFFMTRADVFVKLRGFDGETRASYYNYLLKTVEYIDHCAKETKSNDREIKKMLDDGFVHIKEPMYYKQDNDKSEEKKIENDLIEIKVLEEHFNRCDISAKIMYDDRLHERHIIYPINKDKKVSIIIPNKEHRDDLKRCIDSIETKTSYTDYEIIIVENGSTSENIKEYYKELSEKDNITICEWKNGFNYSAINNFGAGKAKGDYLVLLNNDVEIISPHWIEEMLMYAQMSEIGAVGCMLYYPDDTVQHAGVILGIGGVAGHSHKHFSSSASGYNERMNYVQELSAVTAACMMTRKDIYNEVCGLDEKFEVAFNDIDYCMKLREKGLGIIFTPYSRLYHYESISRGYETTEAKEKRFRSETERFKNKWGKELEEGDLYYNPHLTLRYENFELR</sequence>
<dbReference type="InterPro" id="IPR001173">
    <property type="entry name" value="Glyco_trans_2-like"/>
</dbReference>
<keyword evidence="3" id="KW-1185">Reference proteome</keyword>
<dbReference type="PANTHER" id="PTHR43179:SF7">
    <property type="entry name" value="RHAMNOSYLTRANSFERASE WBBL"/>
    <property type="match status" value="1"/>
</dbReference>
<dbReference type="AlphaFoldDB" id="A0AAW3JNV7"/>
<dbReference type="Proteomes" id="UP000050833">
    <property type="component" value="Unassembled WGS sequence"/>
</dbReference>
<organism evidence="2 3">
    <name type="scientific">Butyribacter intestini</name>
    <dbReference type="NCBI Taxonomy" id="1703332"/>
    <lineage>
        <taxon>Bacteria</taxon>
        <taxon>Bacillati</taxon>
        <taxon>Bacillota</taxon>
        <taxon>Clostridia</taxon>
        <taxon>Lachnospirales</taxon>
        <taxon>Lachnospiraceae</taxon>
        <taxon>Butyribacter</taxon>
    </lineage>
</organism>
<dbReference type="SUPFAM" id="SSF53448">
    <property type="entry name" value="Nucleotide-diphospho-sugar transferases"/>
    <property type="match status" value="1"/>
</dbReference>
<dbReference type="RefSeq" id="WP_055946058.1">
    <property type="nucleotide sequence ID" value="NZ_JAQDCV010000003.1"/>
</dbReference>
<name>A0AAW3JNV7_9FIRM</name>
<dbReference type="Gene3D" id="3.90.550.10">
    <property type="entry name" value="Spore Coat Polysaccharide Biosynthesis Protein SpsA, Chain A"/>
    <property type="match status" value="1"/>
</dbReference>